<dbReference type="KEGG" id="taz:TREAZ_2875"/>
<dbReference type="RefSeq" id="WP_015712665.1">
    <property type="nucleotide sequence ID" value="NC_015577.1"/>
</dbReference>
<evidence type="ECO:0000313" key="1">
    <source>
        <dbReference type="EMBL" id="AEF80373.1"/>
    </source>
</evidence>
<dbReference type="EMBL" id="CP001841">
    <property type="protein sequence ID" value="AEF80373.1"/>
    <property type="molecule type" value="Genomic_DNA"/>
</dbReference>
<organism evidence="1 2">
    <name type="scientific">Leadbettera azotonutricia (strain ATCC BAA-888 / DSM 13862 / ZAS-9)</name>
    <name type="common">Treponema azotonutricium</name>
    <dbReference type="NCBI Taxonomy" id="545695"/>
    <lineage>
        <taxon>Bacteria</taxon>
        <taxon>Pseudomonadati</taxon>
        <taxon>Spirochaetota</taxon>
        <taxon>Spirochaetia</taxon>
        <taxon>Spirochaetales</taxon>
        <taxon>Breznakiellaceae</taxon>
        <taxon>Leadbettera</taxon>
    </lineage>
</organism>
<dbReference type="AlphaFoldDB" id="F5YCD7"/>
<accession>F5YCD7</accession>
<reference evidence="1 2" key="2">
    <citation type="journal article" date="2011" name="ISME J.">
        <title>RNA-seq reveals cooperative metabolic interactions between two termite-gut spirochete species in co-culture.</title>
        <authorList>
            <person name="Rosenthal A.Z."/>
            <person name="Matson E.G."/>
            <person name="Eldar A."/>
            <person name="Leadbetter J.R."/>
        </authorList>
    </citation>
    <scope>NUCLEOTIDE SEQUENCE [LARGE SCALE GENOMIC DNA]</scope>
    <source>
        <strain evidence="2">ATCC BAA-888 / DSM 13862 / ZAS-9</strain>
    </source>
</reference>
<dbReference type="HOGENOM" id="CLU_1758016_0_0_12"/>
<sequence length="148" mass="16805">MVIERTVEIPADRHLHLDFDLPEAFTPGATVVFTIVPPAEPPNAYDTSADPPSLEEISQIRERVEQLDLPLSFTSIESALEEAARRTVGAEAEEFRRMAGRFRYYLEHSELWDEAVRTVREMRAEWDDPWDPAVQAAWVKPVKTAANG</sequence>
<proteinExistence type="predicted"/>
<keyword evidence="2" id="KW-1185">Reference proteome</keyword>
<evidence type="ECO:0000313" key="2">
    <source>
        <dbReference type="Proteomes" id="UP000009222"/>
    </source>
</evidence>
<protein>
    <submittedName>
        <fullName evidence="1">Uncharacterized protein</fullName>
    </submittedName>
</protein>
<dbReference type="InParanoid" id="F5YCD7"/>
<name>F5YCD7_LEAAZ</name>
<gene>
    <name evidence="1" type="ordered locus">TREAZ_2875</name>
</gene>
<dbReference type="STRING" id="545695.TREAZ_2875"/>
<dbReference type="Proteomes" id="UP000009222">
    <property type="component" value="Chromosome"/>
</dbReference>
<reference evidence="2" key="1">
    <citation type="submission" date="2009-12" db="EMBL/GenBank/DDBJ databases">
        <title>Complete sequence of Treponema azotonutricium strain ZAS-9.</title>
        <authorList>
            <person name="Tetu S.G."/>
            <person name="Matson E."/>
            <person name="Ren Q."/>
            <person name="Seshadri R."/>
            <person name="Elbourne L."/>
            <person name="Hassan K.A."/>
            <person name="Durkin A."/>
            <person name="Radune D."/>
            <person name="Mohamoud Y."/>
            <person name="Shay R."/>
            <person name="Jin S."/>
            <person name="Zhang X."/>
            <person name="Lucey K."/>
            <person name="Ballor N.R."/>
            <person name="Ottesen E."/>
            <person name="Rosenthal R."/>
            <person name="Allen A."/>
            <person name="Leadbetter J.R."/>
            <person name="Paulsen I.T."/>
        </authorList>
    </citation>
    <scope>NUCLEOTIDE SEQUENCE [LARGE SCALE GENOMIC DNA]</scope>
    <source>
        <strain evidence="2">ATCC BAA-888 / DSM 13862 / ZAS-9</strain>
    </source>
</reference>